<keyword evidence="1" id="KW-0812">Transmembrane</keyword>
<comment type="caution">
    <text evidence="2">The sequence shown here is derived from an EMBL/GenBank/DDBJ whole genome shotgun (WGS) entry which is preliminary data.</text>
</comment>
<keyword evidence="3" id="KW-1185">Reference proteome</keyword>
<evidence type="ECO:0000313" key="3">
    <source>
        <dbReference type="Proteomes" id="UP000796880"/>
    </source>
</evidence>
<organism evidence="2 3">
    <name type="scientific">Rhamnella rubrinervis</name>
    <dbReference type="NCBI Taxonomy" id="2594499"/>
    <lineage>
        <taxon>Eukaryota</taxon>
        <taxon>Viridiplantae</taxon>
        <taxon>Streptophyta</taxon>
        <taxon>Embryophyta</taxon>
        <taxon>Tracheophyta</taxon>
        <taxon>Spermatophyta</taxon>
        <taxon>Magnoliopsida</taxon>
        <taxon>eudicotyledons</taxon>
        <taxon>Gunneridae</taxon>
        <taxon>Pentapetalae</taxon>
        <taxon>rosids</taxon>
        <taxon>fabids</taxon>
        <taxon>Rosales</taxon>
        <taxon>Rhamnaceae</taxon>
        <taxon>rhamnoid group</taxon>
        <taxon>Rhamneae</taxon>
        <taxon>Rhamnella</taxon>
    </lineage>
</organism>
<dbReference type="Proteomes" id="UP000796880">
    <property type="component" value="Unassembled WGS sequence"/>
</dbReference>
<evidence type="ECO:0000256" key="1">
    <source>
        <dbReference type="SAM" id="Phobius"/>
    </source>
</evidence>
<dbReference type="EMBL" id="VOIH02000001">
    <property type="protein sequence ID" value="KAF3456004.1"/>
    <property type="molecule type" value="Genomic_DNA"/>
</dbReference>
<sequence>MYEKQNHRLIQQFTGFSLEETPEVDKGSTSLLLNEIVNYISVSSKHNSELKLTRQYIVNELIMTEELETVELLYLNSTLDHSHAFRSFKVDDICELAKKFYPEDFTYSDLYTLIIQLEYYSYQQSPVQKFSGPYLGLKHNYSAFGDLPNKLLVDRPRTPENLLLETTYTWVCNLFVVAVSQSHRKLDLITLKMAGCQPVTLGEILQESGPETQMIKERFLSNFIVGFVCLNGYCIWWPIVNFLFHLTERTGTRTAPNIGPDIRHRSEDTDENWTRFNEQTHGCQVPSQVLCQLGSLNLAIEWVPDSDSDMENTTILPHNMADSRL</sequence>
<gene>
    <name evidence="2" type="ORF">FNV43_RR00647</name>
</gene>
<feature type="transmembrane region" description="Helical" evidence="1">
    <location>
        <begin position="219"/>
        <end position="239"/>
    </location>
</feature>
<name>A0A8K0MS56_9ROSA</name>
<protein>
    <submittedName>
        <fullName evidence="2">Uncharacterized protein</fullName>
    </submittedName>
</protein>
<proteinExistence type="predicted"/>
<dbReference type="OrthoDB" id="1163283at2759"/>
<evidence type="ECO:0000313" key="2">
    <source>
        <dbReference type="EMBL" id="KAF3456004.1"/>
    </source>
</evidence>
<keyword evidence="1" id="KW-0472">Membrane</keyword>
<accession>A0A8K0MS56</accession>
<keyword evidence="1" id="KW-1133">Transmembrane helix</keyword>
<dbReference type="AlphaFoldDB" id="A0A8K0MS56"/>
<reference evidence="2" key="1">
    <citation type="submission" date="2020-03" db="EMBL/GenBank/DDBJ databases">
        <title>A high-quality chromosome-level genome assembly of a woody plant with both climbing and erect habits, Rhamnella rubrinervis.</title>
        <authorList>
            <person name="Lu Z."/>
            <person name="Yang Y."/>
            <person name="Zhu X."/>
            <person name="Sun Y."/>
        </authorList>
    </citation>
    <scope>NUCLEOTIDE SEQUENCE</scope>
    <source>
        <strain evidence="2">BYM</strain>
        <tissue evidence="2">Leaf</tissue>
    </source>
</reference>